<reference evidence="2" key="1">
    <citation type="submission" date="2022-11" db="UniProtKB">
        <authorList>
            <consortium name="WormBaseParasite"/>
        </authorList>
    </citation>
    <scope>IDENTIFICATION</scope>
</reference>
<evidence type="ECO:0000313" key="1">
    <source>
        <dbReference type="Proteomes" id="UP000887579"/>
    </source>
</evidence>
<dbReference type="WBParaSite" id="ES5_v2.g28655.t1">
    <property type="protein sequence ID" value="ES5_v2.g28655.t1"/>
    <property type="gene ID" value="ES5_v2.g28655"/>
</dbReference>
<organism evidence="1 2">
    <name type="scientific">Panagrolaimus sp. ES5</name>
    <dbReference type="NCBI Taxonomy" id="591445"/>
    <lineage>
        <taxon>Eukaryota</taxon>
        <taxon>Metazoa</taxon>
        <taxon>Ecdysozoa</taxon>
        <taxon>Nematoda</taxon>
        <taxon>Chromadorea</taxon>
        <taxon>Rhabditida</taxon>
        <taxon>Tylenchina</taxon>
        <taxon>Panagrolaimomorpha</taxon>
        <taxon>Panagrolaimoidea</taxon>
        <taxon>Panagrolaimidae</taxon>
        <taxon>Panagrolaimus</taxon>
    </lineage>
</organism>
<name>A0AC34GGN0_9BILA</name>
<proteinExistence type="predicted"/>
<sequence>MDTVSDGFILATDLQLFRKNDFGRRLSEKINKPVLNFDIRSHTRRSINLCGEYYENNNDAKFVVAIPTPGAVNICVGEEVPILTAVAARVSNDADVEMIDDSNEGIYQVSTSKNKYK</sequence>
<evidence type="ECO:0000313" key="2">
    <source>
        <dbReference type="WBParaSite" id="ES5_v2.g28655.t1"/>
    </source>
</evidence>
<protein>
    <submittedName>
        <fullName evidence="2">Uncharacterized protein</fullName>
    </submittedName>
</protein>
<accession>A0AC34GGN0</accession>
<dbReference type="Proteomes" id="UP000887579">
    <property type="component" value="Unplaced"/>
</dbReference>